<evidence type="ECO:0000313" key="2">
    <source>
        <dbReference type="Proteomes" id="UP000029453"/>
    </source>
</evidence>
<feature type="non-terminal residue" evidence="1">
    <location>
        <position position="1"/>
    </location>
</feature>
<keyword evidence="2" id="KW-1185">Reference proteome</keyword>
<reference evidence="1 2" key="1">
    <citation type="submission" date="2012-10" db="EMBL/GenBank/DDBJ databases">
        <title>Draft Genome Sequence of Paenibacillus popilliae ATCC 14706T.</title>
        <authorList>
            <person name="Iiyama K."/>
            <person name="Mori K."/>
            <person name="Mon H."/>
            <person name="Chieda Y."/>
            <person name="Lee J.M."/>
            <person name="Kusakabe T."/>
            <person name="Tashiro K."/>
            <person name="Asano S."/>
            <person name="Yasunaga-Aoki C."/>
            <person name="Shimizu S."/>
        </authorList>
    </citation>
    <scope>NUCLEOTIDE SEQUENCE [LARGE SCALE GENOMIC DNA]</scope>
    <source>
        <strain evidence="1 2">ATCC 14706</strain>
    </source>
</reference>
<sequence length="31" mass="3773">NYSNDSYFKVMQEIEQSEYQLAEQSKELEEL</sequence>
<protein>
    <submittedName>
        <fullName evidence="1">Uncharacterized protein</fullName>
    </submittedName>
</protein>
<gene>
    <name evidence="1" type="ORF">PPOP_3584</name>
</gene>
<proteinExistence type="predicted"/>
<dbReference type="Proteomes" id="UP000029453">
    <property type="component" value="Unassembled WGS sequence"/>
</dbReference>
<evidence type="ECO:0000313" key="1">
    <source>
        <dbReference type="EMBL" id="GAC44181.1"/>
    </source>
</evidence>
<dbReference type="EMBL" id="BALG01000364">
    <property type="protein sequence ID" value="GAC44181.1"/>
    <property type="molecule type" value="Genomic_DNA"/>
</dbReference>
<organism evidence="1 2">
    <name type="scientific">Paenibacillus popilliae ATCC 14706</name>
    <dbReference type="NCBI Taxonomy" id="1212764"/>
    <lineage>
        <taxon>Bacteria</taxon>
        <taxon>Bacillati</taxon>
        <taxon>Bacillota</taxon>
        <taxon>Bacilli</taxon>
        <taxon>Bacillales</taxon>
        <taxon>Paenibacillaceae</taxon>
        <taxon>Paenibacillus</taxon>
    </lineage>
</organism>
<accession>M9LRR4</accession>
<name>M9LRR4_PAEPP</name>
<comment type="caution">
    <text evidence="1">The sequence shown here is derived from an EMBL/GenBank/DDBJ whole genome shotgun (WGS) entry which is preliminary data.</text>
</comment>
<dbReference type="AlphaFoldDB" id="M9LRR4"/>